<dbReference type="SUPFAM" id="SSF52540">
    <property type="entry name" value="P-loop containing nucleoside triphosphate hydrolases"/>
    <property type="match status" value="1"/>
</dbReference>
<evidence type="ECO:0000259" key="1">
    <source>
        <dbReference type="Pfam" id="PF13173"/>
    </source>
</evidence>
<name>A0A3B0WEJ7_9ZZZZ</name>
<proteinExistence type="predicted"/>
<dbReference type="EMBL" id="UOFF01000059">
    <property type="protein sequence ID" value="VAW54428.1"/>
    <property type="molecule type" value="Genomic_DNA"/>
</dbReference>
<feature type="domain" description="AAA" evidence="1">
    <location>
        <begin position="23"/>
        <end position="128"/>
    </location>
</feature>
<dbReference type="InterPro" id="IPR027417">
    <property type="entry name" value="P-loop_NTPase"/>
</dbReference>
<dbReference type="InterPro" id="IPR041682">
    <property type="entry name" value="AAA_14"/>
</dbReference>
<dbReference type="AlphaFoldDB" id="A0A3B0WEJ7"/>
<feature type="non-terminal residue" evidence="2">
    <location>
        <position position="129"/>
    </location>
</feature>
<evidence type="ECO:0000313" key="2">
    <source>
        <dbReference type="EMBL" id="VAW54428.1"/>
    </source>
</evidence>
<dbReference type="PANTHER" id="PTHR43566">
    <property type="entry name" value="CONSERVED PROTEIN"/>
    <property type="match status" value="1"/>
</dbReference>
<dbReference type="Pfam" id="PF13173">
    <property type="entry name" value="AAA_14"/>
    <property type="match status" value="1"/>
</dbReference>
<accession>A0A3B0WEJ7</accession>
<reference evidence="2" key="1">
    <citation type="submission" date="2018-06" db="EMBL/GenBank/DDBJ databases">
        <authorList>
            <person name="Zhirakovskaya E."/>
        </authorList>
    </citation>
    <scope>NUCLEOTIDE SEQUENCE</scope>
</reference>
<gene>
    <name evidence="2" type="ORF">MNBD_GAMMA07-153</name>
</gene>
<dbReference type="PANTHER" id="PTHR43566:SF1">
    <property type="entry name" value="AAA+ ATPASE DOMAIN-CONTAINING PROTEIN"/>
    <property type="match status" value="1"/>
</dbReference>
<sequence>MVNMKTKTRLYDTLLTEHLTTQRQMAFVSGPRQVGKTTTCRTQGGTYLDWDNIDDRENILAGPARLIEHYKLDHLSQKQPTIIFDELHKYPRWKQFLKGFFDTYADQFRIMVTGSSRMNVYRRGGDSLM</sequence>
<organism evidence="2">
    <name type="scientific">hydrothermal vent metagenome</name>
    <dbReference type="NCBI Taxonomy" id="652676"/>
    <lineage>
        <taxon>unclassified sequences</taxon>
        <taxon>metagenomes</taxon>
        <taxon>ecological metagenomes</taxon>
    </lineage>
</organism>
<protein>
    <recommendedName>
        <fullName evidence="1">AAA domain-containing protein</fullName>
    </recommendedName>
</protein>